<dbReference type="InterPro" id="IPR008906">
    <property type="entry name" value="HATC_C_dom"/>
</dbReference>
<dbReference type="PANTHER" id="PTHR46169">
    <property type="entry name" value="DNA REPLICATION-RELATED ELEMENT FACTOR, ISOFORM A"/>
    <property type="match status" value="1"/>
</dbReference>
<keyword evidence="2" id="KW-0479">Metal-binding</keyword>
<dbReference type="GO" id="GO:0003677">
    <property type="term" value="F:DNA binding"/>
    <property type="evidence" value="ECO:0007669"/>
    <property type="project" value="UniProtKB-KW"/>
</dbReference>
<evidence type="ECO:0000256" key="5">
    <source>
        <dbReference type="ARBA" id="ARBA00023125"/>
    </source>
</evidence>
<organism evidence="10 11">
    <name type="scientific">Pteropus vampyrus</name>
    <name type="common">Large flying fox</name>
    <dbReference type="NCBI Taxonomy" id="132908"/>
    <lineage>
        <taxon>Eukaryota</taxon>
        <taxon>Metazoa</taxon>
        <taxon>Chordata</taxon>
        <taxon>Craniata</taxon>
        <taxon>Vertebrata</taxon>
        <taxon>Euteleostomi</taxon>
        <taxon>Mammalia</taxon>
        <taxon>Eutheria</taxon>
        <taxon>Laurasiatheria</taxon>
        <taxon>Chiroptera</taxon>
        <taxon>Yinpterochiroptera</taxon>
        <taxon>Pteropodoidea</taxon>
        <taxon>Pteropodidae</taxon>
        <taxon>Pteropodinae</taxon>
        <taxon>Pteropus</taxon>
    </lineage>
</organism>
<dbReference type="InterPro" id="IPR036291">
    <property type="entry name" value="NAD(P)-bd_dom_sf"/>
</dbReference>
<evidence type="ECO:0000256" key="8">
    <source>
        <dbReference type="SAM" id="MobiDB-lite"/>
    </source>
</evidence>
<comment type="subcellular location">
    <subcellularLocation>
        <location evidence="1">Nucleus</location>
    </subcellularLocation>
</comment>
<dbReference type="Pfam" id="PF00106">
    <property type="entry name" value="adh_short"/>
    <property type="match status" value="1"/>
</dbReference>
<dbReference type="InterPro" id="IPR012337">
    <property type="entry name" value="RNaseH-like_sf"/>
</dbReference>
<dbReference type="GO" id="GO:0046983">
    <property type="term" value="F:protein dimerization activity"/>
    <property type="evidence" value="ECO:0007669"/>
    <property type="project" value="InterPro"/>
</dbReference>
<keyword evidence="10" id="KW-1185">Reference proteome</keyword>
<evidence type="ECO:0000256" key="2">
    <source>
        <dbReference type="ARBA" id="ARBA00022723"/>
    </source>
</evidence>
<evidence type="ECO:0000313" key="11">
    <source>
        <dbReference type="RefSeq" id="XP_023382117.1"/>
    </source>
</evidence>
<dbReference type="Pfam" id="PF02892">
    <property type="entry name" value="zf-BED"/>
    <property type="match status" value="1"/>
</dbReference>
<keyword evidence="5" id="KW-0238">DNA-binding</keyword>
<dbReference type="GO" id="GO:0006357">
    <property type="term" value="P:regulation of transcription by RNA polymerase II"/>
    <property type="evidence" value="ECO:0007669"/>
    <property type="project" value="TreeGrafter"/>
</dbReference>
<dbReference type="SUPFAM" id="SSF51735">
    <property type="entry name" value="NAD(P)-binding Rossmann-fold domains"/>
    <property type="match status" value="1"/>
</dbReference>
<protein>
    <submittedName>
        <fullName evidence="11">Zinc finger BED domain-containing protein 1</fullName>
    </submittedName>
</protein>
<keyword evidence="4" id="KW-0862">Zinc</keyword>
<gene>
    <name evidence="11" type="primary">ZBED1</name>
</gene>
<dbReference type="GeneID" id="105309717"/>
<evidence type="ECO:0000256" key="7">
    <source>
        <dbReference type="PROSITE-ProRule" id="PRU00027"/>
    </source>
</evidence>
<dbReference type="InterPro" id="IPR052717">
    <property type="entry name" value="Vacuolar_transposase_reg"/>
</dbReference>
<dbReference type="SMART" id="SM00614">
    <property type="entry name" value="ZnF_BED"/>
    <property type="match status" value="1"/>
</dbReference>
<evidence type="ECO:0000256" key="1">
    <source>
        <dbReference type="ARBA" id="ARBA00004123"/>
    </source>
</evidence>
<dbReference type="OrthoDB" id="1607513at2759"/>
<dbReference type="PROSITE" id="PS50808">
    <property type="entry name" value="ZF_BED"/>
    <property type="match status" value="1"/>
</dbReference>
<dbReference type="InterPro" id="IPR036236">
    <property type="entry name" value="Znf_C2H2_sf"/>
</dbReference>
<evidence type="ECO:0000313" key="10">
    <source>
        <dbReference type="Proteomes" id="UP000515202"/>
    </source>
</evidence>
<dbReference type="PANTHER" id="PTHR46169:SF2">
    <property type="entry name" value="E3 SUMO-PROTEIN LIGASE ZBED1"/>
    <property type="match status" value="1"/>
</dbReference>
<dbReference type="Proteomes" id="UP000515202">
    <property type="component" value="Unplaced"/>
</dbReference>
<accession>A0A6P6C473</accession>
<keyword evidence="6" id="KW-0539">Nucleus</keyword>
<dbReference type="SUPFAM" id="SSF57667">
    <property type="entry name" value="beta-beta-alpha zinc fingers"/>
    <property type="match status" value="1"/>
</dbReference>
<dbReference type="SUPFAM" id="SSF53098">
    <property type="entry name" value="Ribonuclease H-like"/>
    <property type="match status" value="1"/>
</dbReference>
<dbReference type="GO" id="GO:0008270">
    <property type="term" value="F:zinc ion binding"/>
    <property type="evidence" value="ECO:0007669"/>
    <property type="project" value="UniProtKB-KW"/>
</dbReference>
<dbReference type="KEGG" id="pvp:105309717"/>
<dbReference type="InterPro" id="IPR003656">
    <property type="entry name" value="Znf_BED"/>
</dbReference>
<dbReference type="Pfam" id="PF05699">
    <property type="entry name" value="Dimer_Tnp_hAT"/>
    <property type="match status" value="1"/>
</dbReference>
<dbReference type="GO" id="GO:0005634">
    <property type="term" value="C:nucleus"/>
    <property type="evidence" value="ECO:0007669"/>
    <property type="project" value="UniProtKB-SubCell"/>
</dbReference>
<evidence type="ECO:0000256" key="4">
    <source>
        <dbReference type="ARBA" id="ARBA00022833"/>
    </source>
</evidence>
<dbReference type="CTD" id="9189"/>
<feature type="domain" description="BED-type" evidence="9">
    <location>
        <begin position="20"/>
        <end position="78"/>
    </location>
</feature>
<name>A0A6P6C473_PTEVA</name>
<reference evidence="11" key="1">
    <citation type="submission" date="2025-08" db="UniProtKB">
        <authorList>
            <consortium name="RefSeq"/>
        </authorList>
    </citation>
    <scope>IDENTIFICATION</scope>
    <source>
        <tissue evidence="11">Kidney</tissue>
    </source>
</reference>
<proteinExistence type="predicted"/>
<dbReference type="SUPFAM" id="SSF140996">
    <property type="entry name" value="Hermes dimerisation domain"/>
    <property type="match status" value="1"/>
</dbReference>
<dbReference type="AlphaFoldDB" id="A0A6P6C473"/>
<sequence length="785" mass="86964">MEAKGADGSQTDLKLVAHPRAKSKVWKYFGFDTNAEGCILQWKKIYCRICMAQIAYSGNTSNLSYHLEKNHPDEFCEFVKSNTEQMREAFATAFSKLKPEAAQTAAQDPLGAKASHGHGHGQESKRQQELTAAVLGLICDGLYPASIVDEPTFRLLLKTAEPRYELPSRKFVCGKAIPERYAAVRDAVLKDLAEAAWCGVSTDLWRSENQNRTYVTLAAHFLAGGPPGCLSAGSRCLKTFEVPEEHAAETITRVLYEAFIEWGLSSKVFGATTDGGKDMAKACSLLDVSVQMPCLAHTFDAAIRQAFQLPRLGALLARCRRLVEYFQQSPVAMCMLYERQKQEGVAPCMLLSNRAGWWGSTLAMLRRLKEQQFVVAAVLVEDSNNHHLMLEASEWATIDALVDLLQPFRQVADMLSASRPPTISMVKPLLHMLLSSTLAIKEADSKEISMAKEVIAKELAATYQEAPEIDLFLNVATFLDPRYKRLPFLSTFERQQVESRVLDEAKGLLDKVKDAAYRPPEDRAFALPEEPPAKKSLLPSTPPPASVINNMLAEIFCPSGGVEDQDEWQAQVLEELSNFKSQKVLGLNDDPLKWWSDRLALFPVLPQVLRKYWCVAATRAGPERLFGSAANVVSAKRNRLAPAHVDAQVFLYENARPGAEAEPEDEDEVFPPQPDRVAIVTGGTDGIGYATAKRLARLGMTVILAGNNKLKAQEALRTVKEETLNDKVEFLYCDLASLRSVQLFVDAFKKKNLPLHVLVNNGESVVAPGREGTRGRRVLVRPPFA</sequence>
<evidence type="ECO:0000259" key="9">
    <source>
        <dbReference type="PROSITE" id="PS50808"/>
    </source>
</evidence>
<feature type="region of interest" description="Disordered" evidence="8">
    <location>
        <begin position="105"/>
        <end position="125"/>
    </location>
</feature>
<keyword evidence="3 7" id="KW-0863">Zinc-finger</keyword>
<evidence type="ECO:0000256" key="6">
    <source>
        <dbReference type="ARBA" id="ARBA00023242"/>
    </source>
</evidence>
<dbReference type="Gene3D" id="3.40.50.720">
    <property type="entry name" value="NAD(P)-binding Rossmann-like Domain"/>
    <property type="match status" value="1"/>
</dbReference>
<dbReference type="InterPro" id="IPR002347">
    <property type="entry name" value="SDR_fam"/>
</dbReference>
<dbReference type="RefSeq" id="XP_023382117.1">
    <property type="nucleotide sequence ID" value="XM_023526349.1"/>
</dbReference>
<evidence type="ECO:0000256" key="3">
    <source>
        <dbReference type="ARBA" id="ARBA00022771"/>
    </source>
</evidence>